<organism evidence="1 2">
    <name type="scientific">Levilactobacillus zymae</name>
    <dbReference type="NCBI Taxonomy" id="267363"/>
    <lineage>
        <taxon>Bacteria</taxon>
        <taxon>Bacillati</taxon>
        <taxon>Bacillota</taxon>
        <taxon>Bacilli</taxon>
        <taxon>Lactobacillales</taxon>
        <taxon>Lactobacillaceae</taxon>
        <taxon>Levilactobacillus</taxon>
    </lineage>
</organism>
<dbReference type="Proteomes" id="UP000321794">
    <property type="component" value="Unassembled WGS sequence"/>
</dbReference>
<evidence type="ECO:0000313" key="1">
    <source>
        <dbReference type="EMBL" id="GEO73216.1"/>
    </source>
</evidence>
<dbReference type="EMBL" id="BJZK01000042">
    <property type="protein sequence ID" value="GEO73216.1"/>
    <property type="molecule type" value="Genomic_DNA"/>
</dbReference>
<protein>
    <submittedName>
        <fullName evidence="1">Uncharacterized protein</fullName>
    </submittedName>
</protein>
<evidence type="ECO:0000313" key="2">
    <source>
        <dbReference type="Proteomes" id="UP000321794"/>
    </source>
</evidence>
<comment type="caution">
    <text evidence="1">The sequence shown here is derived from an EMBL/GenBank/DDBJ whole genome shotgun (WGS) entry which is preliminary data.</text>
</comment>
<gene>
    <name evidence="1" type="ORF">LZY01_23840</name>
</gene>
<sequence>MYPESSPDSDYMTYSEYMTQLRQDLGDPDFSILDGCAPHNEEEYQTMLAIFQQITKKENN</sequence>
<name>A0ABQ0WZP0_9LACO</name>
<dbReference type="RefSeq" id="WP_057733949.1">
    <property type="nucleotide sequence ID" value="NZ_BJZK01000042.1"/>
</dbReference>
<accession>A0ABQ0WZP0</accession>
<proteinExistence type="predicted"/>
<keyword evidence="2" id="KW-1185">Reference proteome</keyword>
<reference evidence="1 2" key="1">
    <citation type="submission" date="2019-07" db="EMBL/GenBank/DDBJ databases">
        <title>Whole genome shotgun sequence of Lactobacillus zymae NBRC 107157.</title>
        <authorList>
            <person name="Hosoyama A."/>
            <person name="Uohara A."/>
            <person name="Ohji S."/>
            <person name="Ichikawa N."/>
        </authorList>
    </citation>
    <scope>NUCLEOTIDE SEQUENCE [LARGE SCALE GENOMIC DNA]</scope>
    <source>
        <strain evidence="1 2">NBRC 107157</strain>
    </source>
</reference>